<dbReference type="Pfam" id="PF02152">
    <property type="entry name" value="FolB"/>
    <property type="match status" value="1"/>
</dbReference>
<dbReference type="SUPFAM" id="SSF53474">
    <property type="entry name" value="alpha/beta-Hydrolases"/>
    <property type="match status" value="1"/>
</dbReference>
<dbReference type="SMART" id="SM00905">
    <property type="entry name" value="FolB"/>
    <property type="match status" value="1"/>
</dbReference>
<dbReference type="AlphaFoldDB" id="A0AAW1RN67"/>
<comment type="similarity">
    <text evidence="1">Belongs to the DHNA family.</text>
</comment>
<dbReference type="EC" id="4.1.2.25" evidence="1"/>
<dbReference type="PANTHER" id="PTHR47523">
    <property type="entry name" value="F21O3.11 PROTEIN"/>
    <property type="match status" value="1"/>
</dbReference>
<keyword evidence="1" id="KW-0456">Lyase</keyword>
<dbReference type="NCBIfam" id="TIGR00525">
    <property type="entry name" value="folB"/>
    <property type="match status" value="1"/>
</dbReference>
<evidence type="ECO:0000313" key="4">
    <source>
        <dbReference type="Proteomes" id="UP001445335"/>
    </source>
</evidence>
<dbReference type="GO" id="GO:0004150">
    <property type="term" value="F:dihydroneopterin aldolase activity"/>
    <property type="evidence" value="ECO:0007669"/>
    <property type="project" value="UniProtKB-UniRule"/>
</dbReference>
<comment type="caution">
    <text evidence="3">The sequence shown here is derived from an EMBL/GenBank/DDBJ whole genome shotgun (WGS) entry which is preliminary data.</text>
</comment>
<feature type="domain" description="Dihydroneopterin aldolase/epimerase" evidence="2">
    <location>
        <begin position="222"/>
        <end position="323"/>
    </location>
</feature>
<evidence type="ECO:0000256" key="1">
    <source>
        <dbReference type="RuleBase" id="RU362079"/>
    </source>
</evidence>
<name>A0AAW1RN67_9CHLO</name>
<organism evidence="3 4">
    <name type="scientific">Elliptochloris bilobata</name>
    <dbReference type="NCBI Taxonomy" id="381761"/>
    <lineage>
        <taxon>Eukaryota</taxon>
        <taxon>Viridiplantae</taxon>
        <taxon>Chlorophyta</taxon>
        <taxon>core chlorophytes</taxon>
        <taxon>Trebouxiophyceae</taxon>
        <taxon>Trebouxiophyceae incertae sedis</taxon>
        <taxon>Elliptochloris clade</taxon>
        <taxon>Elliptochloris</taxon>
    </lineage>
</organism>
<dbReference type="InterPro" id="IPR006156">
    <property type="entry name" value="Dihydroneopterin_aldolase"/>
</dbReference>
<dbReference type="InterPro" id="IPR006157">
    <property type="entry name" value="FolB_dom"/>
</dbReference>
<dbReference type="SUPFAM" id="SSF55620">
    <property type="entry name" value="Tetrahydrobiopterin biosynthesis enzymes-like"/>
    <property type="match status" value="1"/>
</dbReference>
<dbReference type="Gene3D" id="3.40.50.1820">
    <property type="entry name" value="alpha/beta hydrolase"/>
    <property type="match status" value="1"/>
</dbReference>
<comment type="pathway">
    <text evidence="1">Cofactor biosynthesis; tetrahydrofolate biosynthesis; 2-amino-4-hydroxy-6-hydroxymethyl-7,8-dihydropteridine diphosphate from 7,8-dihydroneopterin triphosphate: step 3/4.</text>
</comment>
<dbReference type="Gene3D" id="3.30.1130.10">
    <property type="match status" value="1"/>
</dbReference>
<comment type="catalytic activity">
    <reaction evidence="1">
        <text>7,8-dihydroneopterin = 6-hydroxymethyl-7,8-dihydropterin + glycolaldehyde</text>
        <dbReference type="Rhea" id="RHEA:10540"/>
        <dbReference type="ChEBI" id="CHEBI:17001"/>
        <dbReference type="ChEBI" id="CHEBI:17071"/>
        <dbReference type="ChEBI" id="CHEBI:44841"/>
        <dbReference type="EC" id="4.1.2.25"/>
    </reaction>
</comment>
<proteinExistence type="inferred from homology"/>
<protein>
    <recommendedName>
        <fullName evidence="1">7,8-dihydroneopterin aldolase</fullName>
        <ecNumber evidence="1">4.1.2.25</ecNumber>
    </recommendedName>
</protein>
<sequence>MASSETEFRHVLSALARRLRGAAAPSAHEPKEGGWDPAAQERLCRAFQAESFEAVQDVLNSLLLAECVYRAYDGGPAAAAAALAELARAFPPGLVTVRWLQCSLPHVPHRYLVAADDGNGALYVALMGTKAARDGCGRRIVFCGHSLGGAVAKLCALRLLRQLPPAAASAGRVRCVAFGAPALGNAALAALVAARRWDRLFYSLTLPEDVAAAPAAPSGCPGMPGTETRLGQRFVVDATLLCDLRAAGRSDDLADTIDYAAVYRHIKEIVEGPPHRLLEAVAEQIASGILQGNARVTGVHISVAKPHVAVGGVVESLGVEVRRWRKPA</sequence>
<dbReference type="GO" id="GO:0046656">
    <property type="term" value="P:folic acid biosynthetic process"/>
    <property type="evidence" value="ECO:0007669"/>
    <property type="project" value="UniProtKB-UniRule"/>
</dbReference>
<dbReference type="Proteomes" id="UP001445335">
    <property type="component" value="Unassembled WGS sequence"/>
</dbReference>
<dbReference type="PANTHER" id="PTHR47523:SF1">
    <property type="entry name" value="F21O3.11 PROTEIN"/>
    <property type="match status" value="1"/>
</dbReference>
<dbReference type="GO" id="GO:0046654">
    <property type="term" value="P:tetrahydrofolate biosynthetic process"/>
    <property type="evidence" value="ECO:0007669"/>
    <property type="project" value="UniProtKB-UniRule"/>
</dbReference>
<evidence type="ECO:0000313" key="3">
    <source>
        <dbReference type="EMBL" id="KAK9835148.1"/>
    </source>
</evidence>
<comment type="function">
    <text evidence="1">Catalyzes the conversion of 7,8-dihydroneopterin to 6-hydroxymethyl-7,8-dihydropterin.</text>
</comment>
<dbReference type="NCBIfam" id="TIGR00526">
    <property type="entry name" value="folB_dom"/>
    <property type="match status" value="1"/>
</dbReference>
<reference evidence="3 4" key="1">
    <citation type="journal article" date="2024" name="Nat. Commun.">
        <title>Phylogenomics reveals the evolutionary origins of lichenization in chlorophyte algae.</title>
        <authorList>
            <person name="Puginier C."/>
            <person name="Libourel C."/>
            <person name="Otte J."/>
            <person name="Skaloud P."/>
            <person name="Haon M."/>
            <person name="Grisel S."/>
            <person name="Petersen M."/>
            <person name="Berrin J.G."/>
            <person name="Delaux P.M."/>
            <person name="Dal Grande F."/>
            <person name="Keller J."/>
        </authorList>
    </citation>
    <scope>NUCLEOTIDE SEQUENCE [LARGE SCALE GENOMIC DNA]</scope>
    <source>
        <strain evidence="3 4">SAG 245.80</strain>
    </source>
</reference>
<accession>A0AAW1RN67</accession>
<dbReference type="CDD" id="cd00534">
    <property type="entry name" value="DHNA_DHNTPE"/>
    <property type="match status" value="1"/>
</dbReference>
<keyword evidence="1" id="KW-0289">Folate biosynthesis</keyword>
<dbReference type="InterPro" id="IPR029058">
    <property type="entry name" value="AB_hydrolase_fold"/>
</dbReference>
<gene>
    <name evidence="3" type="ORF">WJX81_001104</name>
</gene>
<dbReference type="GO" id="GO:0006629">
    <property type="term" value="P:lipid metabolic process"/>
    <property type="evidence" value="ECO:0007669"/>
    <property type="project" value="InterPro"/>
</dbReference>
<dbReference type="InterPro" id="IPR043133">
    <property type="entry name" value="GTP-CH-I_C/QueF"/>
</dbReference>
<evidence type="ECO:0000259" key="2">
    <source>
        <dbReference type="SMART" id="SM00905"/>
    </source>
</evidence>
<dbReference type="InterPro" id="IPR002921">
    <property type="entry name" value="Fungal_lipase-type"/>
</dbReference>
<dbReference type="EMBL" id="JALJOU010000029">
    <property type="protein sequence ID" value="KAK9835148.1"/>
    <property type="molecule type" value="Genomic_DNA"/>
</dbReference>
<keyword evidence="4" id="KW-1185">Reference proteome</keyword>
<dbReference type="Pfam" id="PF01764">
    <property type="entry name" value="Lipase_3"/>
    <property type="match status" value="1"/>
</dbReference>